<accession>A0AAE1Y7U2</accession>
<dbReference type="PANTHER" id="PTHR32278:SF116">
    <property type="entry name" value="F-BOX PROTEIN PP2-B10-LIKE"/>
    <property type="match status" value="1"/>
</dbReference>
<protein>
    <submittedName>
        <fullName evidence="2">F-box protein PP2-B13</fullName>
    </submittedName>
</protein>
<name>A0AAE1Y7U2_9LAMI</name>
<evidence type="ECO:0000313" key="2">
    <source>
        <dbReference type="EMBL" id="KAK4425275.1"/>
    </source>
</evidence>
<organism evidence="2 3">
    <name type="scientific">Sesamum alatum</name>
    <dbReference type="NCBI Taxonomy" id="300844"/>
    <lineage>
        <taxon>Eukaryota</taxon>
        <taxon>Viridiplantae</taxon>
        <taxon>Streptophyta</taxon>
        <taxon>Embryophyta</taxon>
        <taxon>Tracheophyta</taxon>
        <taxon>Spermatophyta</taxon>
        <taxon>Magnoliopsida</taxon>
        <taxon>eudicotyledons</taxon>
        <taxon>Gunneridae</taxon>
        <taxon>Pentapetalae</taxon>
        <taxon>asterids</taxon>
        <taxon>lamiids</taxon>
        <taxon>Lamiales</taxon>
        <taxon>Pedaliaceae</taxon>
        <taxon>Sesamum</taxon>
    </lineage>
</organism>
<dbReference type="Proteomes" id="UP001293254">
    <property type="component" value="Unassembled WGS sequence"/>
</dbReference>
<evidence type="ECO:0000256" key="1">
    <source>
        <dbReference type="SAM" id="MobiDB-lite"/>
    </source>
</evidence>
<comment type="caution">
    <text evidence="2">The sequence shown here is derived from an EMBL/GenBank/DDBJ whole genome shotgun (WGS) entry which is preliminary data.</text>
</comment>
<dbReference type="AlphaFoldDB" id="A0AAE1Y7U2"/>
<keyword evidence="3" id="KW-1185">Reference proteome</keyword>
<reference evidence="2" key="1">
    <citation type="submission" date="2020-06" db="EMBL/GenBank/DDBJ databases">
        <authorList>
            <person name="Li T."/>
            <person name="Hu X."/>
            <person name="Zhang T."/>
            <person name="Song X."/>
            <person name="Zhang H."/>
            <person name="Dai N."/>
            <person name="Sheng W."/>
            <person name="Hou X."/>
            <person name="Wei L."/>
        </authorList>
    </citation>
    <scope>NUCLEOTIDE SEQUENCE</scope>
    <source>
        <strain evidence="2">3651</strain>
        <tissue evidence="2">Leaf</tissue>
    </source>
</reference>
<dbReference type="InterPro" id="IPR025886">
    <property type="entry name" value="PP2-like"/>
</dbReference>
<proteinExistence type="predicted"/>
<dbReference type="EMBL" id="JACGWO010000006">
    <property type="protein sequence ID" value="KAK4425275.1"/>
    <property type="molecule type" value="Genomic_DNA"/>
</dbReference>
<gene>
    <name evidence="2" type="ORF">Salat_1721400</name>
</gene>
<sequence>MAKNWERLVRAVLRSDGETTSTHSSSRISSTSSTSDHVSFSDEPSVVDRPRRELPVDYSDLTLDHSEWKTMLPPDKQEVAWRSASLSYFVEPSTGKNCFTLGVARLVFSSERWEIMSHPKSRFAEVVVPGYLWRLDIRARINTQMLSPETLYAAYLVFELADKGTKMDYSAYARVRNFFRGRELDINNPERQDKMVSFQASSGRDDGWMEIQLGCFYIDHGLKGEVEAGLFDIDYRMDIVVEGIEFRPMKAKRSTRVKGIFSNFRISST</sequence>
<dbReference type="PANTHER" id="PTHR32278">
    <property type="entry name" value="F-BOX DOMAIN-CONTAINING PROTEIN"/>
    <property type="match status" value="1"/>
</dbReference>
<feature type="region of interest" description="Disordered" evidence="1">
    <location>
        <begin position="16"/>
        <end position="48"/>
    </location>
</feature>
<dbReference type="Pfam" id="PF14299">
    <property type="entry name" value="PP2"/>
    <property type="match status" value="1"/>
</dbReference>
<evidence type="ECO:0000313" key="3">
    <source>
        <dbReference type="Proteomes" id="UP001293254"/>
    </source>
</evidence>
<feature type="compositionally biased region" description="Low complexity" evidence="1">
    <location>
        <begin position="19"/>
        <end position="38"/>
    </location>
</feature>
<reference evidence="2" key="2">
    <citation type="journal article" date="2024" name="Plant">
        <title>Genomic evolution and insights into agronomic trait innovations of Sesamum species.</title>
        <authorList>
            <person name="Miao H."/>
            <person name="Wang L."/>
            <person name="Qu L."/>
            <person name="Liu H."/>
            <person name="Sun Y."/>
            <person name="Le M."/>
            <person name="Wang Q."/>
            <person name="Wei S."/>
            <person name="Zheng Y."/>
            <person name="Lin W."/>
            <person name="Duan Y."/>
            <person name="Cao H."/>
            <person name="Xiong S."/>
            <person name="Wang X."/>
            <person name="Wei L."/>
            <person name="Li C."/>
            <person name="Ma Q."/>
            <person name="Ju M."/>
            <person name="Zhao R."/>
            <person name="Li G."/>
            <person name="Mu C."/>
            <person name="Tian Q."/>
            <person name="Mei H."/>
            <person name="Zhang T."/>
            <person name="Gao T."/>
            <person name="Zhang H."/>
        </authorList>
    </citation>
    <scope>NUCLEOTIDE SEQUENCE</scope>
    <source>
        <strain evidence="2">3651</strain>
    </source>
</reference>